<feature type="domain" description="DUF58" evidence="1">
    <location>
        <begin position="53"/>
        <end position="267"/>
    </location>
</feature>
<dbReference type="EMBL" id="JAXIVU010000018">
    <property type="protein sequence ID" value="MDY7220093.1"/>
    <property type="molecule type" value="Genomic_DNA"/>
</dbReference>
<comment type="caution">
    <text evidence="2">The sequence shown here is derived from an EMBL/GenBank/DDBJ whole genome shotgun (WGS) entry which is preliminary data.</text>
</comment>
<dbReference type="PANTHER" id="PTHR33608:SF12">
    <property type="entry name" value="DUF58 DOMAIN-CONTAINING PROTEIN"/>
    <property type="match status" value="1"/>
</dbReference>
<keyword evidence="3" id="KW-1185">Reference proteome</keyword>
<dbReference type="Pfam" id="PF01882">
    <property type="entry name" value="DUF58"/>
    <property type="match status" value="1"/>
</dbReference>
<dbReference type="Proteomes" id="UP001294570">
    <property type="component" value="Unassembled WGS sequence"/>
</dbReference>
<proteinExistence type="predicted"/>
<accession>A0ABU5GWS4</accession>
<name>A0ABU5GWS4_9GAMM</name>
<sequence>MDVQGRIHINLQHLLEVRHYLDKIAIFNPPLQHSALLGIHRSRLRGRGMDFDQVRAYQTGDDARSIDWRVTARTGEVHTKVFHEERERPTYILVEQSLHLFFASTGCFKSVLAAQVAALFAWASLKNNDRVGGLVFDENNVQHIPPQRSRQSVLHLLQAISEANQALQQPMVKQLNNPLPHALQQAQRLTRPGGLIILICNERHLNEDTAQLLKRLAKHAELILLPLSDPLEHALPELRQSRFAMGVRSLNMRTENPELRHKWQAIGAHYQAVWQELALQLNSPLLPLSTQYPLLKQLQTFSTVPTPPARNTS</sequence>
<organism evidence="2 3">
    <name type="scientific">Denitrificimonas halotolerans</name>
    <dbReference type="NCBI Taxonomy" id="3098930"/>
    <lineage>
        <taxon>Bacteria</taxon>
        <taxon>Pseudomonadati</taxon>
        <taxon>Pseudomonadota</taxon>
        <taxon>Gammaproteobacteria</taxon>
        <taxon>Pseudomonadales</taxon>
        <taxon>Pseudomonadaceae</taxon>
        <taxon>Denitrificimonas</taxon>
    </lineage>
</organism>
<evidence type="ECO:0000313" key="3">
    <source>
        <dbReference type="Proteomes" id="UP001294570"/>
    </source>
</evidence>
<gene>
    <name evidence="2" type="ORF">TOI97_11020</name>
</gene>
<evidence type="ECO:0000313" key="2">
    <source>
        <dbReference type="EMBL" id="MDY7220093.1"/>
    </source>
</evidence>
<dbReference type="RefSeq" id="WP_321554179.1">
    <property type="nucleotide sequence ID" value="NZ_JAXIVU010000018.1"/>
</dbReference>
<protein>
    <submittedName>
        <fullName evidence="2">DUF58 domain-containing protein</fullName>
    </submittedName>
</protein>
<dbReference type="InterPro" id="IPR002881">
    <property type="entry name" value="DUF58"/>
</dbReference>
<dbReference type="PANTHER" id="PTHR33608">
    <property type="entry name" value="BLL2464 PROTEIN"/>
    <property type="match status" value="1"/>
</dbReference>
<reference evidence="2 3" key="1">
    <citation type="submission" date="2023-12" db="EMBL/GenBank/DDBJ databases">
        <title>Denitrificimonas halotolerans sp. nov.,a novel species isolated from landfill leachate.</title>
        <authorList>
            <person name="Wang S."/>
        </authorList>
    </citation>
    <scope>NUCLEOTIDE SEQUENCE [LARGE SCALE GENOMIC DNA]</scope>
    <source>
        <strain evidence="2 3">JX-1</strain>
    </source>
</reference>
<evidence type="ECO:0000259" key="1">
    <source>
        <dbReference type="Pfam" id="PF01882"/>
    </source>
</evidence>